<reference evidence="2 3" key="1">
    <citation type="submission" date="2010-12" db="EMBL/GenBank/DDBJ databases">
        <authorList>
            <person name="Muzny D."/>
            <person name="Qin X."/>
            <person name="Deng J."/>
            <person name="Jiang H."/>
            <person name="Liu Y."/>
            <person name="Qu J."/>
            <person name="Song X.-Z."/>
            <person name="Zhang L."/>
            <person name="Thornton R."/>
            <person name="Coyle M."/>
            <person name="Francisco L."/>
            <person name="Jackson L."/>
            <person name="Javaid M."/>
            <person name="Korchina V."/>
            <person name="Kovar C."/>
            <person name="Mata R."/>
            <person name="Mathew T."/>
            <person name="Ngo R."/>
            <person name="Nguyen L."/>
            <person name="Nguyen N."/>
            <person name="Okwuonu G."/>
            <person name="Ongeri F."/>
            <person name="Pham C."/>
            <person name="Simmons D."/>
            <person name="Wilczek-Boney K."/>
            <person name="Hale W."/>
            <person name="Jakkamsetti A."/>
            <person name="Pham P."/>
            <person name="Ruth R."/>
            <person name="San Lucas F."/>
            <person name="Warren J."/>
            <person name="Zhang J."/>
            <person name="Zhao Z."/>
            <person name="Zhou C."/>
            <person name="Zhu D."/>
            <person name="Lee S."/>
            <person name="Bess C."/>
            <person name="Blankenburg K."/>
            <person name="Forbes L."/>
            <person name="Fu Q."/>
            <person name="Gubbala S."/>
            <person name="Hirani K."/>
            <person name="Jayaseelan J.C."/>
            <person name="Lara F."/>
            <person name="Munidasa M."/>
            <person name="Palculict T."/>
            <person name="Patil S."/>
            <person name="Pu L.-L."/>
            <person name="Saada N."/>
            <person name="Tang L."/>
            <person name="Weissenberger G."/>
            <person name="Zhu Y."/>
            <person name="Hemphill L."/>
            <person name="Shang Y."/>
            <person name="Youmans B."/>
            <person name="Ayvaz T."/>
            <person name="Ross M."/>
            <person name="Santibanez J."/>
            <person name="Aqrawi P."/>
            <person name="Gross S."/>
            <person name="Joshi V."/>
            <person name="Fowler G."/>
            <person name="Nazareth L."/>
            <person name="Reid J."/>
            <person name="Worley K."/>
            <person name="Petrosino J."/>
            <person name="Highlander S."/>
            <person name="Gibbs R."/>
        </authorList>
    </citation>
    <scope>NUCLEOTIDE SEQUENCE [LARGE SCALE GENOMIC DNA]</scope>
    <source>
        <strain evidence="2 3">ATCC 51599</strain>
    </source>
</reference>
<keyword evidence="2" id="KW-0328">Glycosyltransferase</keyword>
<dbReference type="InterPro" id="IPR050194">
    <property type="entry name" value="Glycosyltransferase_grp1"/>
</dbReference>
<keyword evidence="3" id="KW-1185">Reference proteome</keyword>
<name>E7RZX9_9BURK</name>
<dbReference type="SUPFAM" id="SSF53756">
    <property type="entry name" value="UDP-Glycosyltransferase/glycogen phosphorylase"/>
    <property type="match status" value="1"/>
</dbReference>
<sequence>MVLDSVYPSPGGGGAESQVGTLTGWLAEQGVPSTIVVPMVPWGPQVAHEQHGLVEIIRLRYPRLPLVGGLVLQARLMLLLRRRRREIKAIHCHIAQNMAVASAIINQRLRKPLIVKLTGMTELNGGILDPNPSLSMRIKRTILKRTMIQAISHTLGNRLLDVGFSPAQVYRIPNAVDLDRFDPQQPHMQALRAQGRPDCDLVVLYVGRLEAVKGLDVLMDAWMAAFTPEQNVRLLLVGSGSLEQTLKQKVSTHGREEQIRFLGRSDNVAEQLACADLGVLTSYTEGLSNTLLESMASGLPMIGSRVSGNEDFIQPNVTGWLFPAGDREALARCLRQAYRLGRPGLTEMGRAARAFVQANASIPTVGNQLRTIYEGDAWTLTALSELEPHSFPHDSMH</sequence>
<dbReference type="PANTHER" id="PTHR45947:SF15">
    <property type="entry name" value="TEICHURONIC ACID BIOSYNTHESIS GLYCOSYLTRANSFERASE TUAC-RELATED"/>
    <property type="match status" value="1"/>
</dbReference>
<keyword evidence="2" id="KW-0808">Transferase</keyword>
<feature type="domain" description="Glycosyltransferase subfamily 4-like N-terminal" evidence="1">
    <location>
        <begin position="13"/>
        <end position="180"/>
    </location>
</feature>
<dbReference type="HOGENOM" id="CLU_009583_0_3_4"/>
<comment type="caution">
    <text evidence="2">The sequence shown here is derived from an EMBL/GenBank/DDBJ whole genome shotgun (WGS) entry which is preliminary data.</text>
</comment>
<dbReference type="EC" id="2.4.-.-" evidence="2"/>
<dbReference type="Proteomes" id="UP000011021">
    <property type="component" value="Unassembled WGS sequence"/>
</dbReference>
<evidence type="ECO:0000313" key="3">
    <source>
        <dbReference type="Proteomes" id="UP000011021"/>
    </source>
</evidence>
<evidence type="ECO:0000313" key="2">
    <source>
        <dbReference type="EMBL" id="EFV94128.1"/>
    </source>
</evidence>
<dbReference type="CDD" id="cd03801">
    <property type="entry name" value="GT4_PimA-like"/>
    <property type="match status" value="1"/>
</dbReference>
<gene>
    <name evidence="2" type="ORF">HMPREF0551_2243</name>
</gene>
<dbReference type="Pfam" id="PF13692">
    <property type="entry name" value="Glyco_trans_1_4"/>
    <property type="match status" value="1"/>
</dbReference>
<dbReference type="AlphaFoldDB" id="E7RZX9"/>
<dbReference type="InterPro" id="IPR028098">
    <property type="entry name" value="Glyco_trans_4-like_N"/>
</dbReference>
<dbReference type="GO" id="GO:0016757">
    <property type="term" value="F:glycosyltransferase activity"/>
    <property type="evidence" value="ECO:0007669"/>
    <property type="project" value="UniProtKB-KW"/>
</dbReference>
<dbReference type="STRING" id="887898.HMPREF0551_2243"/>
<dbReference type="eggNOG" id="COG0438">
    <property type="taxonomic scope" value="Bacteria"/>
</dbReference>
<dbReference type="PANTHER" id="PTHR45947">
    <property type="entry name" value="SULFOQUINOVOSYL TRANSFERASE SQD2"/>
    <property type="match status" value="1"/>
</dbReference>
<organism evidence="2 3">
    <name type="scientific">Lautropia mirabilis ATCC 51599</name>
    <dbReference type="NCBI Taxonomy" id="887898"/>
    <lineage>
        <taxon>Bacteria</taxon>
        <taxon>Pseudomonadati</taxon>
        <taxon>Pseudomonadota</taxon>
        <taxon>Betaproteobacteria</taxon>
        <taxon>Burkholderiales</taxon>
        <taxon>Burkholderiaceae</taxon>
        <taxon>Lautropia</taxon>
    </lineage>
</organism>
<accession>E7RZX9</accession>
<dbReference type="EMBL" id="AEQP01000022">
    <property type="protein sequence ID" value="EFV94128.1"/>
    <property type="molecule type" value="Genomic_DNA"/>
</dbReference>
<dbReference type="Gene3D" id="3.40.50.2000">
    <property type="entry name" value="Glycogen Phosphorylase B"/>
    <property type="match status" value="2"/>
</dbReference>
<evidence type="ECO:0000259" key="1">
    <source>
        <dbReference type="Pfam" id="PF13439"/>
    </source>
</evidence>
<dbReference type="Pfam" id="PF13439">
    <property type="entry name" value="Glyco_transf_4"/>
    <property type="match status" value="1"/>
</dbReference>
<protein>
    <submittedName>
        <fullName evidence="2">Glycosyltransferase, group 1 family protein</fullName>
        <ecNumber evidence="2">2.4.-.-</ecNumber>
    </submittedName>
</protein>
<proteinExistence type="predicted"/>